<reference evidence="4 5" key="1">
    <citation type="journal article" date="2006" name="Science">
        <title>Phytophthora genome sequences uncover evolutionary origins and mechanisms of pathogenesis.</title>
        <authorList>
            <person name="Tyler B.M."/>
            <person name="Tripathy S."/>
            <person name="Zhang X."/>
            <person name="Dehal P."/>
            <person name="Jiang R.H."/>
            <person name="Aerts A."/>
            <person name="Arredondo F.D."/>
            <person name="Baxter L."/>
            <person name="Bensasson D."/>
            <person name="Beynon J.L."/>
            <person name="Chapman J."/>
            <person name="Damasceno C.M."/>
            <person name="Dorrance A.E."/>
            <person name="Dou D."/>
            <person name="Dickerman A.W."/>
            <person name="Dubchak I.L."/>
            <person name="Garbelotto M."/>
            <person name="Gijzen M."/>
            <person name="Gordon S.G."/>
            <person name="Govers F."/>
            <person name="Grunwald N.J."/>
            <person name="Huang W."/>
            <person name="Ivors K.L."/>
            <person name="Jones R.W."/>
            <person name="Kamoun S."/>
            <person name="Krampis K."/>
            <person name="Lamour K.H."/>
            <person name="Lee M.K."/>
            <person name="McDonald W.H."/>
            <person name="Medina M."/>
            <person name="Meijer H.J."/>
            <person name="Nordberg E.K."/>
            <person name="Maclean D.J."/>
            <person name="Ospina-Giraldo M.D."/>
            <person name="Morris P.F."/>
            <person name="Phuntumart V."/>
            <person name="Putnam N.H."/>
            <person name="Rash S."/>
            <person name="Rose J.K."/>
            <person name="Sakihama Y."/>
            <person name="Salamov A.A."/>
            <person name="Savidor A."/>
            <person name="Scheuring C.F."/>
            <person name="Smith B.M."/>
            <person name="Sobral B.W."/>
            <person name="Terry A."/>
            <person name="Torto-Alalibo T.A."/>
            <person name="Win J."/>
            <person name="Xu Z."/>
            <person name="Zhang H."/>
            <person name="Grigoriev I.V."/>
            <person name="Rokhsar D.S."/>
            <person name="Boore J.L."/>
        </authorList>
    </citation>
    <scope>NUCLEOTIDE SEQUENCE [LARGE SCALE GENOMIC DNA]</scope>
    <source>
        <strain evidence="4 5">P6497</strain>
    </source>
</reference>
<dbReference type="Gene3D" id="1.25.40.20">
    <property type="entry name" value="Ankyrin repeat-containing domain"/>
    <property type="match status" value="3"/>
</dbReference>
<keyword evidence="2 3" id="KW-0040">ANK repeat</keyword>
<dbReference type="STRING" id="1094619.G4ZSK5"/>
<dbReference type="RefSeq" id="XP_009531656.1">
    <property type="nucleotide sequence ID" value="XM_009533361.1"/>
</dbReference>
<proteinExistence type="predicted"/>
<accession>G4ZSK5</accession>
<protein>
    <submittedName>
        <fullName evidence="4">Uncharacterized protein</fullName>
    </submittedName>
</protein>
<dbReference type="SMR" id="G4ZSK5"/>
<dbReference type="PANTHER" id="PTHR24198">
    <property type="entry name" value="ANKYRIN REPEAT AND PROTEIN KINASE DOMAIN-CONTAINING PROTEIN"/>
    <property type="match status" value="1"/>
</dbReference>
<dbReference type="OMA" id="EICNAQG"/>
<dbReference type="SUPFAM" id="SSF48403">
    <property type="entry name" value="Ankyrin repeat"/>
    <property type="match status" value="1"/>
</dbReference>
<dbReference type="SMART" id="SM00248">
    <property type="entry name" value="ANK"/>
    <property type="match status" value="4"/>
</dbReference>
<feature type="repeat" description="ANK" evidence="3">
    <location>
        <begin position="112"/>
        <end position="145"/>
    </location>
</feature>
<dbReference type="Pfam" id="PF12796">
    <property type="entry name" value="Ank_2"/>
    <property type="match status" value="2"/>
</dbReference>
<dbReference type="InterPro" id="IPR002110">
    <property type="entry name" value="Ankyrin_rpt"/>
</dbReference>
<dbReference type="InParanoid" id="G4ZSK5"/>
<gene>
    <name evidence="4" type="ORF">PHYSODRAFT_317026</name>
</gene>
<dbReference type="Proteomes" id="UP000002640">
    <property type="component" value="Unassembled WGS sequence"/>
</dbReference>
<dbReference type="GeneID" id="20644027"/>
<keyword evidence="1" id="KW-0677">Repeat</keyword>
<organism evidence="4 5">
    <name type="scientific">Phytophthora sojae (strain P6497)</name>
    <name type="common">Soybean stem and root rot agent</name>
    <name type="synonym">Phytophthora megasperma f. sp. glycines</name>
    <dbReference type="NCBI Taxonomy" id="1094619"/>
    <lineage>
        <taxon>Eukaryota</taxon>
        <taxon>Sar</taxon>
        <taxon>Stramenopiles</taxon>
        <taxon>Oomycota</taxon>
        <taxon>Peronosporomycetes</taxon>
        <taxon>Peronosporales</taxon>
        <taxon>Peronosporaceae</taxon>
        <taxon>Phytophthora</taxon>
    </lineage>
</organism>
<sequence>MDTALHLYARCGRADAAKMQLRHGADTEICNAQGFTPLLLAARYNQLGVLQLLLQHGARVDALAPLEMDLGQNGVELGSCVHFAAESGHVQVLKFLVAAAALDPDEYTRGRQGITPLHLAARLGRADIVRFLVTRSDVDVNARDARGMTPLHHAFSMTLRTWKS</sequence>
<name>G4ZSK5_PHYSP</name>
<dbReference type="PROSITE" id="PS50297">
    <property type="entry name" value="ANK_REP_REGION"/>
    <property type="match status" value="2"/>
</dbReference>
<dbReference type="PROSITE" id="PS50088">
    <property type="entry name" value="ANK_REPEAT"/>
    <property type="match status" value="3"/>
</dbReference>
<evidence type="ECO:0000256" key="3">
    <source>
        <dbReference type="PROSITE-ProRule" id="PRU00023"/>
    </source>
</evidence>
<dbReference type="EMBL" id="JH159156">
    <property type="protein sequence ID" value="EGZ14227.1"/>
    <property type="molecule type" value="Genomic_DNA"/>
</dbReference>
<evidence type="ECO:0000313" key="5">
    <source>
        <dbReference type="Proteomes" id="UP000002640"/>
    </source>
</evidence>
<dbReference type="PANTHER" id="PTHR24198:SF165">
    <property type="entry name" value="ANKYRIN REPEAT-CONTAINING PROTEIN-RELATED"/>
    <property type="match status" value="1"/>
</dbReference>
<dbReference type="InterPro" id="IPR036770">
    <property type="entry name" value="Ankyrin_rpt-contain_sf"/>
</dbReference>
<feature type="repeat" description="ANK" evidence="3">
    <location>
        <begin position="33"/>
        <end position="65"/>
    </location>
</feature>
<evidence type="ECO:0000313" key="4">
    <source>
        <dbReference type="EMBL" id="EGZ14227.1"/>
    </source>
</evidence>
<dbReference type="KEGG" id="psoj:PHYSODRAFT_317026"/>
<dbReference type="AlphaFoldDB" id="G4ZSK5"/>
<evidence type="ECO:0000256" key="1">
    <source>
        <dbReference type="ARBA" id="ARBA00022737"/>
    </source>
</evidence>
<evidence type="ECO:0000256" key="2">
    <source>
        <dbReference type="ARBA" id="ARBA00023043"/>
    </source>
</evidence>
<feature type="repeat" description="ANK" evidence="3">
    <location>
        <begin position="1"/>
        <end position="32"/>
    </location>
</feature>
<keyword evidence="5" id="KW-1185">Reference proteome</keyword>